<evidence type="ECO:0008006" key="13">
    <source>
        <dbReference type="Google" id="ProtNLM"/>
    </source>
</evidence>
<accession>A0A8T0W004</accession>
<evidence type="ECO:0000256" key="3">
    <source>
        <dbReference type="ARBA" id="ARBA00022737"/>
    </source>
</evidence>
<dbReference type="Pfam" id="PF18052">
    <property type="entry name" value="Rx_N"/>
    <property type="match status" value="1"/>
</dbReference>
<dbReference type="Pfam" id="PF00931">
    <property type="entry name" value="NB-ARC"/>
    <property type="match status" value="2"/>
</dbReference>
<feature type="domain" description="NB-ARC" evidence="7">
    <location>
        <begin position="178"/>
        <end position="336"/>
    </location>
</feature>
<dbReference type="InterPro" id="IPR038005">
    <property type="entry name" value="RX-like_CC"/>
</dbReference>
<evidence type="ECO:0000256" key="5">
    <source>
        <dbReference type="ARBA" id="ARBA00022821"/>
    </source>
</evidence>
<feature type="domain" description="Disease resistance protein winged helix" evidence="9">
    <location>
        <begin position="686"/>
        <end position="758"/>
    </location>
</feature>
<comment type="caution">
    <text evidence="11">The sequence shown here is derived from an EMBL/GenBank/DDBJ whole genome shotgun (WGS) entry which is preliminary data.</text>
</comment>
<feature type="domain" description="Disease resistance R13L4/SHOC-2-like LRR" evidence="10">
    <location>
        <begin position="991"/>
        <end position="1209"/>
    </location>
</feature>
<dbReference type="Gene3D" id="1.10.8.430">
    <property type="entry name" value="Helical domain of apoptotic protease-activating factors"/>
    <property type="match status" value="1"/>
</dbReference>
<keyword evidence="2" id="KW-0433">Leucine-rich repeat</keyword>
<dbReference type="AlphaFoldDB" id="A0A8T0W004"/>
<dbReference type="CDD" id="cd14798">
    <property type="entry name" value="RX-CC_like"/>
    <property type="match status" value="1"/>
</dbReference>
<dbReference type="InterPro" id="IPR055414">
    <property type="entry name" value="LRR_R13L4/SHOC2-like"/>
</dbReference>
<dbReference type="Gene3D" id="3.40.50.300">
    <property type="entry name" value="P-loop containing nucleotide triphosphate hydrolases"/>
    <property type="match status" value="2"/>
</dbReference>
<dbReference type="InterPro" id="IPR042197">
    <property type="entry name" value="Apaf_helical"/>
</dbReference>
<dbReference type="GO" id="GO:0043531">
    <property type="term" value="F:ADP binding"/>
    <property type="evidence" value="ECO:0007669"/>
    <property type="project" value="InterPro"/>
</dbReference>
<evidence type="ECO:0000259" key="7">
    <source>
        <dbReference type="Pfam" id="PF00931"/>
    </source>
</evidence>
<feature type="domain" description="NB-ARC" evidence="7">
    <location>
        <begin position="420"/>
        <end position="597"/>
    </location>
</feature>
<dbReference type="SUPFAM" id="SSF52540">
    <property type="entry name" value="P-loop containing nucleoside triphosphate hydrolases"/>
    <property type="match status" value="2"/>
</dbReference>
<dbReference type="GO" id="GO:0042742">
    <property type="term" value="P:defense response to bacterium"/>
    <property type="evidence" value="ECO:0007669"/>
    <property type="project" value="UniProtKB-ARBA"/>
</dbReference>
<dbReference type="Pfam" id="PF23598">
    <property type="entry name" value="LRR_14"/>
    <property type="match status" value="2"/>
</dbReference>
<evidence type="ECO:0000259" key="8">
    <source>
        <dbReference type="Pfam" id="PF18052"/>
    </source>
</evidence>
<dbReference type="PANTHER" id="PTHR23155:SF1114">
    <property type="entry name" value="OS02G0475500 PROTEIN"/>
    <property type="match status" value="1"/>
</dbReference>
<dbReference type="FunFam" id="1.10.10.10:FF:000322">
    <property type="entry name" value="Probable disease resistance protein At1g63360"/>
    <property type="match status" value="1"/>
</dbReference>
<keyword evidence="4" id="KW-0547">Nucleotide-binding</keyword>
<evidence type="ECO:0000259" key="10">
    <source>
        <dbReference type="Pfam" id="PF23598"/>
    </source>
</evidence>
<dbReference type="SUPFAM" id="SSF52047">
    <property type="entry name" value="RNI-like"/>
    <property type="match status" value="1"/>
</dbReference>
<keyword evidence="12" id="KW-1185">Reference proteome</keyword>
<dbReference type="EMBL" id="CM029039">
    <property type="protein sequence ID" value="KAG2640720.1"/>
    <property type="molecule type" value="Genomic_DNA"/>
</dbReference>
<dbReference type="GO" id="GO:0009626">
    <property type="term" value="P:plant-type hypersensitive response"/>
    <property type="evidence" value="ECO:0007669"/>
    <property type="project" value="UniProtKB-ARBA"/>
</dbReference>
<dbReference type="InterPro" id="IPR044974">
    <property type="entry name" value="Disease_R_plants"/>
</dbReference>
<keyword evidence="3" id="KW-0677">Repeat</keyword>
<protein>
    <recommendedName>
        <fullName evidence="13">Disease resistance protein RPM1</fullName>
    </recommendedName>
</protein>
<keyword evidence="5" id="KW-0611">Plant defense</keyword>
<dbReference type="Gene3D" id="1.10.10.10">
    <property type="entry name" value="Winged helix-like DNA-binding domain superfamily/Winged helix DNA-binding domain"/>
    <property type="match status" value="1"/>
</dbReference>
<dbReference type="EMBL" id="CM029039">
    <property type="protein sequence ID" value="KAG2640723.1"/>
    <property type="molecule type" value="Genomic_DNA"/>
</dbReference>
<name>A0A8T0W004_PANVG</name>
<dbReference type="Proteomes" id="UP000823388">
    <property type="component" value="Chromosome 2K"/>
</dbReference>
<dbReference type="GO" id="GO:0002758">
    <property type="term" value="P:innate immune response-activating signaling pathway"/>
    <property type="evidence" value="ECO:0007669"/>
    <property type="project" value="UniProtKB-ARBA"/>
</dbReference>
<keyword evidence="6" id="KW-0175">Coiled coil</keyword>
<gene>
    <name evidence="11" type="ORF">PVAP13_2KG115816</name>
</gene>
<organism evidence="11 12">
    <name type="scientific">Panicum virgatum</name>
    <name type="common">Blackwell switchgrass</name>
    <dbReference type="NCBI Taxonomy" id="38727"/>
    <lineage>
        <taxon>Eukaryota</taxon>
        <taxon>Viridiplantae</taxon>
        <taxon>Streptophyta</taxon>
        <taxon>Embryophyta</taxon>
        <taxon>Tracheophyta</taxon>
        <taxon>Spermatophyta</taxon>
        <taxon>Magnoliopsida</taxon>
        <taxon>Liliopsida</taxon>
        <taxon>Poales</taxon>
        <taxon>Poaceae</taxon>
        <taxon>PACMAD clade</taxon>
        <taxon>Panicoideae</taxon>
        <taxon>Panicodae</taxon>
        <taxon>Paniceae</taxon>
        <taxon>Panicinae</taxon>
        <taxon>Panicum</taxon>
        <taxon>Panicum sect. Hiantes</taxon>
    </lineage>
</organism>
<dbReference type="EMBL" id="CM029039">
    <property type="protein sequence ID" value="KAG2640724.1"/>
    <property type="molecule type" value="Genomic_DNA"/>
</dbReference>
<reference evidence="11 12" key="1">
    <citation type="submission" date="2020-05" db="EMBL/GenBank/DDBJ databases">
        <title>WGS assembly of Panicum virgatum.</title>
        <authorList>
            <person name="Lovell J.T."/>
            <person name="Jenkins J."/>
            <person name="Shu S."/>
            <person name="Juenger T.E."/>
            <person name="Schmutz J."/>
        </authorList>
    </citation>
    <scope>NUCLEOTIDE SEQUENCE</scope>
    <source>
        <strain evidence="11">AP13</strain>
        <strain evidence="12">cv. AP13</strain>
    </source>
</reference>
<feature type="domain" description="Disease resistance R13L4/SHOC-2-like LRR" evidence="10">
    <location>
        <begin position="809"/>
        <end position="908"/>
    </location>
</feature>
<dbReference type="Gene3D" id="3.80.10.10">
    <property type="entry name" value="Ribonuclease Inhibitor"/>
    <property type="match status" value="2"/>
</dbReference>
<evidence type="ECO:0000313" key="12">
    <source>
        <dbReference type="Proteomes" id="UP000823388"/>
    </source>
</evidence>
<dbReference type="InterPro" id="IPR036388">
    <property type="entry name" value="WH-like_DNA-bd_sf"/>
</dbReference>
<dbReference type="PANTHER" id="PTHR23155">
    <property type="entry name" value="DISEASE RESISTANCE PROTEIN RP"/>
    <property type="match status" value="1"/>
</dbReference>
<evidence type="ECO:0000256" key="6">
    <source>
        <dbReference type="ARBA" id="ARBA00023054"/>
    </source>
</evidence>
<evidence type="ECO:0000313" key="11">
    <source>
        <dbReference type="EMBL" id="KAG2640720.1"/>
    </source>
</evidence>
<sequence length="1237" mass="139472">MEATALSVGKSALDGALSYAKSAIAQEVALQLGVQRDQAFIRDELEMMLAFLMAAHEERDEHKVVKTWVKQVRDVSYDVEDCLQDLAVRLGKPSRWCFIRTLVDRHKVATRMKELRAKVEDVSQRNIRYRLIKGTTGPKPATGAGPSNIISGATMFGIEEARRQKDKAKVDLCQLINEGNEDLRVIAVWGTSGLLGQTVVIKGEYDNLKRSKKFELYAWIRIVHPFSPLEFLQCIMSQFYRTSFEEAGKVQDETNIGTQILMKMGAMKQDDLVDSFSKHVNKKSYLIVLNDLSTIEEWEAIKEYFPNKKKGSRIIVSTKHGEVASLCAGHESVVSELKQSSIDQSIFASYNKVLQSPTTLMKPGSGSSVVTHGASNIAMPTDEILENQFVGDNEKMVRKSFTRIGTISCALVESQLVGREKEKSDLINLISKQDDQQCTVISVWGMGGLGKTTLVKEVYQSQELSGLFEKRACITILRPFVLEEVLESLFMQLDAESSNMKGSNDFGSGTRNVKEELGKLLERKRCLIVLDDLSSAAEWDTIIQSLPKMENASKIVITTREENIAKCCSPKQEDIYKLEVLENRDALDLFTKKVFKEAIDLNEHPALIEEARTILKKCSGLPLAIVTIGGFLAKQPKTPMEWRKLNEHISAELEMNPELGIIKTILMKSYDGLPYHLKSCFLYLSVFPEDYSISRRRLVHRWNAEGYSREVRGKSMGEVADSYFIELIDRSMTLPVNEQIGSRKGISSCKLHDLMREISISKAIEENLVFRMEEGSSFNTQGTVRHLAISSNWEGDQSEFENTVDLSRIRSLTVFGEWKPFYISDKMRLLRVLDLESTSGLVDHHLKSIGKLVHLKYLSLRRCRGIFHLPDSLGNLKQLQTLDITDTLIIKLPQAIIKLRKLQYIRAGPYYGILRAYSYNEIVEVVPKLMRNKLCVWTLTLLAFCLSSCSLEIGRSAVGIDDDKFINRRDVCTYWCCVVFPFIERLADPRGVVVPKGLRKLKDLHTLGTVNIARGKAILQDIRRLTRLHKLAVTGINKKNCQEFCSTLEHLGRLESLSVDSWEEAGLRGCLDGLRSPPKKLQSLKLRGTLGKLPDWVAGLQNLVKLKLSRTRLTEVDGTIQVLGKLPNLAILRLRYKCFEAEEPCCFTSRPEALFPSLTVLELLGGSGISSLEFQEGAAPKLELLCSEYSDVSFSGLSSLRSLKEVMIDDYSPEWLEDVRGQLIENPNKPVLKRGMW</sequence>
<dbReference type="InterPro" id="IPR041118">
    <property type="entry name" value="Rx_N"/>
</dbReference>
<feature type="domain" description="Disease resistance N-terminal" evidence="8">
    <location>
        <begin position="16"/>
        <end position="94"/>
    </location>
</feature>
<dbReference type="EMBL" id="CM029039">
    <property type="protein sequence ID" value="KAG2640722.1"/>
    <property type="molecule type" value="Genomic_DNA"/>
</dbReference>
<dbReference type="Gene3D" id="1.20.5.4130">
    <property type="match status" value="1"/>
</dbReference>
<evidence type="ECO:0000259" key="9">
    <source>
        <dbReference type="Pfam" id="PF23559"/>
    </source>
</evidence>
<dbReference type="InterPro" id="IPR058922">
    <property type="entry name" value="WHD_DRP"/>
</dbReference>
<evidence type="ECO:0000256" key="1">
    <source>
        <dbReference type="ARBA" id="ARBA00008894"/>
    </source>
</evidence>
<dbReference type="InterPro" id="IPR002182">
    <property type="entry name" value="NB-ARC"/>
</dbReference>
<dbReference type="InterPro" id="IPR032675">
    <property type="entry name" value="LRR_dom_sf"/>
</dbReference>
<comment type="similarity">
    <text evidence="1">Belongs to the disease resistance NB-LRR family.</text>
</comment>
<dbReference type="OrthoDB" id="590607at2759"/>
<evidence type="ECO:0000256" key="4">
    <source>
        <dbReference type="ARBA" id="ARBA00022741"/>
    </source>
</evidence>
<dbReference type="Pfam" id="PF23559">
    <property type="entry name" value="WHD_DRP"/>
    <property type="match status" value="1"/>
</dbReference>
<dbReference type="InterPro" id="IPR027417">
    <property type="entry name" value="P-loop_NTPase"/>
</dbReference>
<dbReference type="PRINTS" id="PR00364">
    <property type="entry name" value="DISEASERSIST"/>
</dbReference>
<proteinExistence type="inferred from homology"/>
<evidence type="ECO:0000256" key="2">
    <source>
        <dbReference type="ARBA" id="ARBA00022614"/>
    </source>
</evidence>